<feature type="transmembrane region" description="Helical" evidence="1">
    <location>
        <begin position="20"/>
        <end position="38"/>
    </location>
</feature>
<protein>
    <submittedName>
        <fullName evidence="2">Uncharacterized protein</fullName>
    </submittedName>
</protein>
<organism evidence="2 3">
    <name type="scientific">Ruegeria conchae</name>
    <dbReference type="NCBI Taxonomy" id="981384"/>
    <lineage>
        <taxon>Bacteria</taxon>
        <taxon>Pseudomonadati</taxon>
        <taxon>Pseudomonadota</taxon>
        <taxon>Alphaproteobacteria</taxon>
        <taxon>Rhodobacterales</taxon>
        <taxon>Roseobacteraceae</taxon>
        <taxon>Ruegeria</taxon>
    </lineage>
</organism>
<dbReference type="RefSeq" id="WP_010440002.1">
    <property type="nucleotide sequence ID" value="NZ_AEYW01000006.1"/>
</dbReference>
<dbReference type="Proteomes" id="UP000271700">
    <property type="component" value="Unassembled WGS sequence"/>
</dbReference>
<accession>A0A497ZML4</accession>
<dbReference type="STRING" id="981384.GCA_000192475_03195"/>
<evidence type="ECO:0000256" key="1">
    <source>
        <dbReference type="SAM" id="Phobius"/>
    </source>
</evidence>
<evidence type="ECO:0000313" key="2">
    <source>
        <dbReference type="EMBL" id="RLK10550.1"/>
    </source>
</evidence>
<reference evidence="2 3" key="1">
    <citation type="submission" date="2018-10" db="EMBL/GenBank/DDBJ databases">
        <title>Genomic Encyclopedia of Archaeal and Bacterial Type Strains, Phase II (KMG-II): from individual species to whole genera.</title>
        <authorList>
            <person name="Goeker M."/>
        </authorList>
    </citation>
    <scope>NUCLEOTIDE SEQUENCE [LARGE SCALE GENOMIC DNA]</scope>
    <source>
        <strain evidence="2 3">DSM 29317</strain>
    </source>
</reference>
<keyword evidence="1" id="KW-0812">Transmembrane</keyword>
<keyword evidence="3" id="KW-1185">Reference proteome</keyword>
<proteinExistence type="predicted"/>
<keyword evidence="1" id="KW-1133">Transmembrane helix</keyword>
<gene>
    <name evidence="2" type="ORF">CLV75_0524</name>
</gene>
<dbReference type="AlphaFoldDB" id="A0A497ZML4"/>
<dbReference type="EMBL" id="RCCT01000001">
    <property type="protein sequence ID" value="RLK10550.1"/>
    <property type="molecule type" value="Genomic_DNA"/>
</dbReference>
<evidence type="ECO:0000313" key="3">
    <source>
        <dbReference type="Proteomes" id="UP000271700"/>
    </source>
</evidence>
<keyword evidence="1" id="KW-0472">Membrane</keyword>
<name>A0A497ZML4_9RHOB</name>
<comment type="caution">
    <text evidence="2">The sequence shown here is derived from an EMBL/GenBank/DDBJ whole genome shotgun (WGS) entry which is preliminary data.</text>
</comment>
<sequence length="40" mass="4202">MLSQIKTAFTRSQSTILQDAAGAVSLVVMLVVALHLPSGF</sequence>